<evidence type="ECO:0000256" key="1">
    <source>
        <dbReference type="SAM" id="Coils"/>
    </source>
</evidence>
<protein>
    <submittedName>
        <fullName evidence="4">Resolvase</fullName>
    </submittedName>
</protein>
<evidence type="ECO:0000259" key="3">
    <source>
        <dbReference type="PROSITE" id="PS51737"/>
    </source>
</evidence>
<dbReference type="InterPro" id="IPR025827">
    <property type="entry name" value="Zn_ribbon_recom_dom"/>
</dbReference>
<dbReference type="AlphaFoldDB" id="A0A381J971"/>
<dbReference type="GO" id="GO:0000150">
    <property type="term" value="F:DNA strand exchange activity"/>
    <property type="evidence" value="ECO:0007669"/>
    <property type="project" value="InterPro"/>
</dbReference>
<dbReference type="Pfam" id="PF07508">
    <property type="entry name" value="Recombinase"/>
    <property type="match status" value="1"/>
</dbReference>
<dbReference type="Pfam" id="PF00239">
    <property type="entry name" value="Resolvase"/>
    <property type="match status" value="1"/>
</dbReference>
<dbReference type="CDD" id="cd00338">
    <property type="entry name" value="Ser_Recombinase"/>
    <property type="match status" value="1"/>
</dbReference>
<organism evidence="4 5">
    <name type="scientific">Clostridium putrefaciens</name>
    <dbReference type="NCBI Taxonomy" id="99675"/>
    <lineage>
        <taxon>Bacteria</taxon>
        <taxon>Bacillati</taxon>
        <taxon>Bacillota</taxon>
        <taxon>Clostridia</taxon>
        <taxon>Eubacteriales</taxon>
        <taxon>Clostridiaceae</taxon>
        <taxon>Clostridium</taxon>
    </lineage>
</organism>
<dbReference type="EMBL" id="UFWZ01000001">
    <property type="protein sequence ID" value="SUY47685.1"/>
    <property type="molecule type" value="Genomic_DNA"/>
</dbReference>
<feature type="coiled-coil region" evidence="1">
    <location>
        <begin position="450"/>
        <end position="481"/>
    </location>
</feature>
<accession>A0A381J971</accession>
<dbReference type="Gene3D" id="3.40.50.1390">
    <property type="entry name" value="Resolvase, N-terminal catalytic domain"/>
    <property type="match status" value="1"/>
</dbReference>
<proteinExistence type="predicted"/>
<dbReference type="Pfam" id="PF13408">
    <property type="entry name" value="Zn_ribbon_recom"/>
    <property type="match status" value="1"/>
</dbReference>
<evidence type="ECO:0000259" key="2">
    <source>
        <dbReference type="PROSITE" id="PS51736"/>
    </source>
</evidence>
<dbReference type="PROSITE" id="PS51737">
    <property type="entry name" value="RECOMBINASE_DNA_BIND"/>
    <property type="match status" value="1"/>
</dbReference>
<evidence type="ECO:0000313" key="5">
    <source>
        <dbReference type="Proteomes" id="UP000254664"/>
    </source>
</evidence>
<reference evidence="4 5" key="1">
    <citation type="submission" date="2018-06" db="EMBL/GenBank/DDBJ databases">
        <authorList>
            <consortium name="Pathogen Informatics"/>
            <person name="Doyle S."/>
        </authorList>
    </citation>
    <scope>NUCLEOTIDE SEQUENCE [LARGE SCALE GENOMIC DNA]</scope>
    <source>
        <strain evidence="4 5">NCTC9836</strain>
    </source>
</reference>
<dbReference type="PANTHER" id="PTHR30461">
    <property type="entry name" value="DNA-INVERTASE FROM LAMBDOID PROPHAGE"/>
    <property type="match status" value="1"/>
</dbReference>
<dbReference type="Proteomes" id="UP000254664">
    <property type="component" value="Unassembled WGS sequence"/>
</dbReference>
<sequence>MNKSVTVIPARRRVGNNVKKEDKQKLRVAAYCRVSTDSDEQATSYEAQIEHYTNFIQKNEEWEFAKIFADDGISGTNTKKREEFNRMIEECMAGNIDMIITKSISRFARNTLDCLKYIRLLKEKNIPVYFEKENINSLDSKGEILLTIMASLAQQESESLSKNVKLGLQFRYQNGEVQVNHNRFMGYTKDEEGHLIIEPTEAEIIKRIYLEYLQGSSLKQIGEGLESDGILTAAGKAKWRPETIKKILKNEKYIGDALLQKTYTVDVLTKKRVKNNGIVPQYYVENNHEAIIPRELYMQVQEEMVRRGNIRSGKGRKKRVYSSKYALSSIVYCGECGDIYRRVHWNNRGCKSIVWRCVSRLEGKGATCNSPTIKEEVLQQIVVDAINQTLSSKDDFLSTLQDNIDRVISEADHGATADMDAKLKDLQNELLRLANGKADYEGVAEEIYRVRELKQKTLIANAEREEKRQRIDEMAQFLKEQPYELEEYDEQLVRTLVEKVTIHEEKISIEFKSGVEVNVEM</sequence>
<dbReference type="RefSeq" id="WP_115641613.1">
    <property type="nucleotide sequence ID" value="NZ_UFWZ01000001.1"/>
</dbReference>
<dbReference type="PANTHER" id="PTHR30461:SF23">
    <property type="entry name" value="DNA RECOMBINASE-RELATED"/>
    <property type="match status" value="1"/>
</dbReference>
<evidence type="ECO:0000313" key="4">
    <source>
        <dbReference type="EMBL" id="SUY47685.1"/>
    </source>
</evidence>
<dbReference type="OrthoDB" id="9769353at2"/>
<dbReference type="Gene3D" id="3.90.1750.20">
    <property type="entry name" value="Putative Large Serine Recombinase, Chain B, Domain 2"/>
    <property type="match status" value="1"/>
</dbReference>
<name>A0A381J971_9CLOT</name>
<dbReference type="InterPro" id="IPR050639">
    <property type="entry name" value="SSR_resolvase"/>
</dbReference>
<dbReference type="InterPro" id="IPR036162">
    <property type="entry name" value="Resolvase-like_N_sf"/>
</dbReference>
<gene>
    <name evidence="4" type="primary">tnpR</name>
    <name evidence="4" type="ORF">NCTC9836_02026</name>
</gene>
<dbReference type="InterPro" id="IPR006119">
    <property type="entry name" value="Resolv_N"/>
</dbReference>
<dbReference type="PROSITE" id="PS51736">
    <property type="entry name" value="RECOMBINASES_3"/>
    <property type="match status" value="1"/>
</dbReference>
<dbReference type="SMART" id="SM00857">
    <property type="entry name" value="Resolvase"/>
    <property type="match status" value="1"/>
</dbReference>
<dbReference type="GO" id="GO:0003677">
    <property type="term" value="F:DNA binding"/>
    <property type="evidence" value="ECO:0007669"/>
    <property type="project" value="InterPro"/>
</dbReference>
<dbReference type="SUPFAM" id="SSF53041">
    <property type="entry name" value="Resolvase-like"/>
    <property type="match status" value="1"/>
</dbReference>
<dbReference type="InterPro" id="IPR011109">
    <property type="entry name" value="DNA_bind_recombinase_dom"/>
</dbReference>
<keyword evidence="5" id="KW-1185">Reference proteome</keyword>
<keyword evidence="1" id="KW-0175">Coiled coil</keyword>
<dbReference type="InterPro" id="IPR038109">
    <property type="entry name" value="DNA_bind_recomb_sf"/>
</dbReference>
<feature type="domain" description="Recombinase" evidence="3">
    <location>
        <begin position="184"/>
        <end position="310"/>
    </location>
</feature>
<feature type="domain" description="Resolvase/invertase-type recombinase catalytic" evidence="2">
    <location>
        <begin position="27"/>
        <end position="175"/>
    </location>
</feature>